<dbReference type="AlphaFoldDB" id="A0A409VT32"/>
<evidence type="ECO:0000313" key="2">
    <source>
        <dbReference type="Proteomes" id="UP000284842"/>
    </source>
</evidence>
<proteinExistence type="predicted"/>
<dbReference type="Proteomes" id="UP000284842">
    <property type="component" value="Unassembled WGS sequence"/>
</dbReference>
<organism evidence="1 2">
    <name type="scientific">Panaeolus cyanescens</name>
    <dbReference type="NCBI Taxonomy" id="181874"/>
    <lineage>
        <taxon>Eukaryota</taxon>
        <taxon>Fungi</taxon>
        <taxon>Dikarya</taxon>
        <taxon>Basidiomycota</taxon>
        <taxon>Agaricomycotina</taxon>
        <taxon>Agaricomycetes</taxon>
        <taxon>Agaricomycetidae</taxon>
        <taxon>Agaricales</taxon>
        <taxon>Agaricineae</taxon>
        <taxon>Galeropsidaceae</taxon>
        <taxon>Panaeolus</taxon>
    </lineage>
</organism>
<sequence length="840" mass="97016">MDEPTTIHSGRAFIHNGCLYYSPNSHRRVTPPSRKDDNVYRFHSVLDCCHERFIEPEWWSPIYGWLSFVPKSPEWGQNELFQHLNSVKAHLLENGWRGIGTERLAQWTTLEDTLFLIATKLAKLTRTRGYLKPSPILSLQPHLAVYNEVCANEKVKRIRDWLFMWMGLVSFYVARANHLNLNWMCQLHAEGIDPTILDQINQSLICDFTGKCNRAGVFLDYLRDDSDHFPVEFFVKHNVPVWYIWSDEQAVAHRKKGTPLHLLPTQKEIEKACSTILVPLPRPIQIVGQAHPAPISSGNDYENQRSAHIATKPWEPFFEERRTQIEKKNKTYTIQEKQALENKRKNPPRRKKTKVYVWDWSQETDAIELTRQKISLSEAKDLWDLPDHQKRYCPYFNEWDICEYFGLDSDVLRKENELHAELVDELNNAHRSLDVRSYDVADHEELNNNRNCFNSMGVLADKLSSHGRLLTSVEWVPDNLMCCLYFRYGFIMPVHPTTPSLELSEKHLSEWKQAMRCIFRSKDTPITIAEGNHTEISSFLLSLLNKNMPNPLSFDLSPSSPYAIQGSNFWERFQQKGSWFLINQDSFVDGKNDSWRIALTNIVDALFAFRVLAKEGKKAVLTRACLIKKLVKMCIPFHTLGEGLSCSMETIYAEVSKRDPAHQFTVAEFDNYLLIRKTLVLSSHGRAALLAGGIASRLAQEHIDVEEAAHGPSKDVLEEGIGHCWEDPNGTIYADDEFLPAEYGILCGEYETKTNADGKNSVYLSWWPPQHLWMRPVTGAHPGYWTEENEQWYQGRIRDIRAGKAKPLSSSKWLEWLRGWRKIQAISTTLEVAAKEILSN</sequence>
<reference evidence="1 2" key="1">
    <citation type="journal article" date="2018" name="Evol. Lett.">
        <title>Horizontal gene cluster transfer increased hallucinogenic mushroom diversity.</title>
        <authorList>
            <person name="Reynolds H.T."/>
            <person name="Vijayakumar V."/>
            <person name="Gluck-Thaler E."/>
            <person name="Korotkin H.B."/>
            <person name="Matheny P.B."/>
            <person name="Slot J.C."/>
        </authorList>
    </citation>
    <scope>NUCLEOTIDE SEQUENCE [LARGE SCALE GENOMIC DNA]</scope>
    <source>
        <strain evidence="1 2">2629</strain>
    </source>
</reference>
<comment type="caution">
    <text evidence="1">The sequence shown here is derived from an EMBL/GenBank/DDBJ whole genome shotgun (WGS) entry which is preliminary data.</text>
</comment>
<protein>
    <submittedName>
        <fullName evidence="1">Uncharacterized protein</fullName>
    </submittedName>
</protein>
<gene>
    <name evidence="1" type="ORF">CVT24_001480</name>
</gene>
<keyword evidence="2" id="KW-1185">Reference proteome</keyword>
<dbReference type="OrthoDB" id="2881093at2759"/>
<accession>A0A409VT32</accession>
<dbReference type="STRING" id="181874.A0A409VT32"/>
<name>A0A409VT32_9AGAR</name>
<dbReference type="EMBL" id="NHTK01005985">
    <property type="protein sequence ID" value="PPQ69431.1"/>
    <property type="molecule type" value="Genomic_DNA"/>
</dbReference>
<dbReference type="InParanoid" id="A0A409VT32"/>
<evidence type="ECO:0000313" key="1">
    <source>
        <dbReference type="EMBL" id="PPQ69431.1"/>
    </source>
</evidence>